<accession>A0A1H7CYK5</accession>
<organism evidence="1 2">
    <name type="scientific">Paraburkholderia diazotrophica</name>
    <dbReference type="NCBI Taxonomy" id="667676"/>
    <lineage>
        <taxon>Bacteria</taxon>
        <taxon>Pseudomonadati</taxon>
        <taxon>Pseudomonadota</taxon>
        <taxon>Betaproteobacteria</taxon>
        <taxon>Burkholderiales</taxon>
        <taxon>Burkholderiaceae</taxon>
        <taxon>Paraburkholderia</taxon>
    </lineage>
</organism>
<name>A0A1H7CYK5_9BURK</name>
<dbReference type="EMBL" id="FNYE01000023">
    <property type="protein sequence ID" value="SEJ91830.1"/>
    <property type="molecule type" value="Genomic_DNA"/>
</dbReference>
<keyword evidence="2" id="KW-1185">Reference proteome</keyword>
<proteinExistence type="predicted"/>
<gene>
    <name evidence="1" type="ORF">SAMN05192539_102393</name>
</gene>
<reference evidence="2" key="1">
    <citation type="submission" date="2016-10" db="EMBL/GenBank/DDBJ databases">
        <authorList>
            <person name="Varghese N."/>
            <person name="Submissions S."/>
        </authorList>
    </citation>
    <scope>NUCLEOTIDE SEQUENCE [LARGE SCALE GENOMIC DNA]</scope>
    <source>
        <strain evidence="2">LMG 26031</strain>
    </source>
</reference>
<sequence>MIRKASTIFKRIAAGSYVGSGILKMPATRWQKCSPRLLDINVISWSTDALANATGMLSPYCRLAITSAASSGVINYCSHY</sequence>
<protein>
    <submittedName>
        <fullName evidence="1">Uncharacterized protein</fullName>
    </submittedName>
</protein>
<evidence type="ECO:0000313" key="2">
    <source>
        <dbReference type="Proteomes" id="UP000198866"/>
    </source>
</evidence>
<dbReference type="AlphaFoldDB" id="A0A1H7CYK5"/>
<evidence type="ECO:0000313" key="1">
    <source>
        <dbReference type="EMBL" id="SEJ91830.1"/>
    </source>
</evidence>
<dbReference type="Proteomes" id="UP000198866">
    <property type="component" value="Unassembled WGS sequence"/>
</dbReference>